<dbReference type="InterPro" id="IPR009057">
    <property type="entry name" value="Homeodomain-like_sf"/>
</dbReference>
<dbReference type="PANTHER" id="PTHR30328:SF54">
    <property type="entry name" value="HTH-TYPE TRANSCRIPTIONAL REPRESSOR SCO4008"/>
    <property type="match status" value="1"/>
</dbReference>
<dbReference type="OrthoDB" id="9151800at2"/>
<dbReference type="InterPro" id="IPR041467">
    <property type="entry name" value="Sco4008_C"/>
</dbReference>
<dbReference type="Gene3D" id="1.10.357.10">
    <property type="entry name" value="Tetracycline Repressor, domain 2"/>
    <property type="match status" value="1"/>
</dbReference>
<dbReference type="InterPro" id="IPR001647">
    <property type="entry name" value="HTH_TetR"/>
</dbReference>
<feature type="domain" description="HTH tetR-type" evidence="3">
    <location>
        <begin position="4"/>
        <end position="64"/>
    </location>
</feature>
<gene>
    <name evidence="4" type="ORF">AQUSIP_08910</name>
</gene>
<accession>A0A5E4PH13</accession>
<feature type="DNA-binding region" description="H-T-H motif" evidence="2">
    <location>
        <begin position="27"/>
        <end position="46"/>
    </location>
</feature>
<evidence type="ECO:0000313" key="4">
    <source>
        <dbReference type="EMBL" id="VVC75601.1"/>
    </source>
</evidence>
<organism evidence="4 5">
    <name type="scientific">Aquicella siphonis</name>
    <dbReference type="NCBI Taxonomy" id="254247"/>
    <lineage>
        <taxon>Bacteria</taxon>
        <taxon>Pseudomonadati</taxon>
        <taxon>Pseudomonadota</taxon>
        <taxon>Gammaproteobacteria</taxon>
        <taxon>Legionellales</taxon>
        <taxon>Coxiellaceae</taxon>
        <taxon>Aquicella</taxon>
    </lineage>
</organism>
<dbReference type="SUPFAM" id="SSF46689">
    <property type="entry name" value="Homeodomain-like"/>
    <property type="match status" value="1"/>
</dbReference>
<dbReference type="Pfam" id="PF00440">
    <property type="entry name" value="TetR_N"/>
    <property type="match status" value="1"/>
</dbReference>
<dbReference type="AlphaFoldDB" id="A0A5E4PH13"/>
<keyword evidence="5" id="KW-1185">Reference proteome</keyword>
<evidence type="ECO:0000313" key="5">
    <source>
        <dbReference type="Proteomes" id="UP000324194"/>
    </source>
</evidence>
<reference evidence="4 5" key="1">
    <citation type="submission" date="2019-08" db="EMBL/GenBank/DDBJ databases">
        <authorList>
            <person name="Guy L."/>
        </authorList>
    </citation>
    <scope>NUCLEOTIDE SEQUENCE [LARGE SCALE GENOMIC DNA]</scope>
    <source>
        <strain evidence="4 5">SGT-108</strain>
    </source>
</reference>
<dbReference type="SUPFAM" id="SSF48498">
    <property type="entry name" value="Tetracyclin repressor-like, C-terminal domain"/>
    <property type="match status" value="1"/>
</dbReference>
<evidence type="ECO:0000256" key="1">
    <source>
        <dbReference type="ARBA" id="ARBA00023125"/>
    </source>
</evidence>
<protein>
    <submittedName>
        <fullName evidence="4">HTH-type transcriptional repressor</fullName>
    </submittedName>
</protein>
<dbReference type="KEGG" id="asip:AQUSIP_08910"/>
<dbReference type="RefSeq" id="WP_148338897.1">
    <property type="nucleotide sequence ID" value="NZ_LR699119.1"/>
</dbReference>
<dbReference type="PANTHER" id="PTHR30328">
    <property type="entry name" value="TRANSCRIPTIONAL REPRESSOR"/>
    <property type="match status" value="1"/>
</dbReference>
<evidence type="ECO:0000259" key="3">
    <source>
        <dbReference type="PROSITE" id="PS50977"/>
    </source>
</evidence>
<dbReference type="InterPro" id="IPR050109">
    <property type="entry name" value="HTH-type_TetR-like_transc_reg"/>
</dbReference>
<keyword evidence="1 2" id="KW-0238">DNA-binding</keyword>
<dbReference type="PROSITE" id="PS50977">
    <property type="entry name" value="HTH_TETR_2"/>
    <property type="match status" value="1"/>
</dbReference>
<dbReference type="PRINTS" id="PR00455">
    <property type="entry name" value="HTHTETR"/>
</dbReference>
<dbReference type="EMBL" id="LR699119">
    <property type="protein sequence ID" value="VVC75601.1"/>
    <property type="molecule type" value="Genomic_DNA"/>
</dbReference>
<dbReference type="GO" id="GO:0003677">
    <property type="term" value="F:DNA binding"/>
    <property type="evidence" value="ECO:0007669"/>
    <property type="project" value="UniProtKB-UniRule"/>
</dbReference>
<dbReference type="InterPro" id="IPR036271">
    <property type="entry name" value="Tet_transcr_reg_TetR-rel_C_sf"/>
</dbReference>
<proteinExistence type="predicted"/>
<dbReference type="Proteomes" id="UP000324194">
    <property type="component" value="Chromosome 1"/>
</dbReference>
<name>A0A5E4PH13_9COXI</name>
<sequence length="191" mass="21843">MNHLTTKEKILAAAKSLFAENGFAGTSIGKIAALAQVNHSLVFHHFKSKENLWVAVKHDIVEQASGKTGTLPDTGLPFEKFLEELFAQNMKFYRSNPDVVKMINWQRVERRHSRAIGITLNKETRAWLDAFRHYQKNGDIDKKAAPEFIMTLILSIISSAALDPNIFIRDKKQQEKYLQFCIKCILKSLRN</sequence>
<evidence type="ECO:0000256" key="2">
    <source>
        <dbReference type="PROSITE-ProRule" id="PRU00335"/>
    </source>
</evidence>
<dbReference type="Pfam" id="PF17926">
    <property type="entry name" value="TetR_C_21"/>
    <property type="match status" value="1"/>
</dbReference>